<sequence length="143" mass="15304">SGYRYCMGGTTMEANMLARPGIVGRGIRMAAGLGLLALFVATLLDPMDWLGNTAPTSFGLWFGAALSFYALRGVPDKGFGRSWGRWPQVIVGLLALAAIVYSLVFSGHWWGRPLGTLIFVLILYVTGHLGLSFVLADILGQPG</sequence>
<keyword evidence="1" id="KW-0812">Transmembrane</keyword>
<keyword evidence="3" id="KW-1185">Reference proteome</keyword>
<feature type="transmembrane region" description="Helical" evidence="1">
    <location>
        <begin position="86"/>
        <end position="110"/>
    </location>
</feature>
<accession>W4LLY9</accession>
<organism evidence="2 3">
    <name type="scientific">Candidatus Entotheonella gemina</name>
    <dbReference type="NCBI Taxonomy" id="1429439"/>
    <lineage>
        <taxon>Bacteria</taxon>
        <taxon>Pseudomonadati</taxon>
        <taxon>Nitrospinota/Tectimicrobiota group</taxon>
        <taxon>Candidatus Tectimicrobiota</taxon>
        <taxon>Candidatus Entotheonellia</taxon>
        <taxon>Candidatus Entotheonellales</taxon>
        <taxon>Candidatus Entotheonellaceae</taxon>
        <taxon>Candidatus Entotheonella</taxon>
    </lineage>
</organism>
<evidence type="ECO:0000313" key="2">
    <source>
        <dbReference type="EMBL" id="ETW99118.1"/>
    </source>
</evidence>
<name>W4LLY9_9BACT</name>
<evidence type="ECO:0000313" key="3">
    <source>
        <dbReference type="Proteomes" id="UP000019140"/>
    </source>
</evidence>
<dbReference type="EMBL" id="AZHX01001873">
    <property type="protein sequence ID" value="ETW99118.1"/>
    <property type="molecule type" value="Genomic_DNA"/>
</dbReference>
<evidence type="ECO:0000256" key="1">
    <source>
        <dbReference type="SAM" id="Phobius"/>
    </source>
</evidence>
<dbReference type="Proteomes" id="UP000019140">
    <property type="component" value="Unassembled WGS sequence"/>
</dbReference>
<comment type="caution">
    <text evidence="2">The sequence shown here is derived from an EMBL/GenBank/DDBJ whole genome shotgun (WGS) entry which is preliminary data.</text>
</comment>
<keyword evidence="1" id="KW-0472">Membrane</keyword>
<gene>
    <name evidence="2" type="ORF">ETSY2_41515</name>
</gene>
<feature type="transmembrane region" description="Helical" evidence="1">
    <location>
        <begin position="56"/>
        <end position="74"/>
    </location>
</feature>
<dbReference type="AlphaFoldDB" id="W4LLY9"/>
<proteinExistence type="predicted"/>
<feature type="non-terminal residue" evidence="2">
    <location>
        <position position="1"/>
    </location>
</feature>
<feature type="transmembrane region" description="Helical" evidence="1">
    <location>
        <begin position="26"/>
        <end position="44"/>
    </location>
</feature>
<keyword evidence="1" id="KW-1133">Transmembrane helix</keyword>
<reference evidence="2 3" key="1">
    <citation type="journal article" date="2014" name="Nature">
        <title>An environmental bacterial taxon with a large and distinct metabolic repertoire.</title>
        <authorList>
            <person name="Wilson M.C."/>
            <person name="Mori T."/>
            <person name="Ruckert C."/>
            <person name="Uria A.R."/>
            <person name="Helf M.J."/>
            <person name="Takada K."/>
            <person name="Gernert C."/>
            <person name="Steffens U.A."/>
            <person name="Heycke N."/>
            <person name="Schmitt S."/>
            <person name="Rinke C."/>
            <person name="Helfrich E.J."/>
            <person name="Brachmann A.O."/>
            <person name="Gurgui C."/>
            <person name="Wakimoto T."/>
            <person name="Kracht M."/>
            <person name="Crusemann M."/>
            <person name="Hentschel U."/>
            <person name="Abe I."/>
            <person name="Matsunaga S."/>
            <person name="Kalinowski J."/>
            <person name="Takeyama H."/>
            <person name="Piel J."/>
        </authorList>
    </citation>
    <scope>NUCLEOTIDE SEQUENCE [LARGE SCALE GENOMIC DNA]</scope>
    <source>
        <strain evidence="3">TSY2</strain>
    </source>
</reference>
<feature type="transmembrane region" description="Helical" evidence="1">
    <location>
        <begin position="116"/>
        <end position="139"/>
    </location>
</feature>
<protein>
    <submittedName>
        <fullName evidence="2">Uncharacterized protein</fullName>
    </submittedName>
</protein>
<dbReference type="HOGENOM" id="CLU_1800428_0_0_7"/>